<evidence type="ECO:0000313" key="1">
    <source>
        <dbReference type="EMBL" id="MCD7456420.1"/>
    </source>
</evidence>
<sequence length="192" mass="21336">MGEEPEKIVKGSVKTPAIDGDVTQAPVVKVQTDILLHEKVITNKPDTDSIIGCRFMVTLLMCCFGARLVPLFVRVHGFLFSPRFRPGNEAIVAGKNGGVAGDVDVNSDDYSCVGRIVWRETHRLLYLESENPSKPIHMYLNSPGGAVTAGALVFASPQRQIIFAERSEMKLRFNPKLEMRLDIHYSISRFDC</sequence>
<dbReference type="Gene3D" id="3.90.226.10">
    <property type="entry name" value="2-enoyl-CoA Hydratase, Chain A, domain 1"/>
    <property type="match status" value="1"/>
</dbReference>
<dbReference type="Proteomes" id="UP000823775">
    <property type="component" value="Unassembled WGS sequence"/>
</dbReference>
<dbReference type="SUPFAM" id="SSF52096">
    <property type="entry name" value="ClpP/crotonase"/>
    <property type="match status" value="1"/>
</dbReference>
<comment type="caution">
    <text evidence="1">The sequence shown here is derived from an EMBL/GenBank/DDBJ whole genome shotgun (WGS) entry which is preliminary data.</text>
</comment>
<gene>
    <name evidence="1" type="ORF">HAX54_031723</name>
</gene>
<proteinExistence type="predicted"/>
<dbReference type="EMBL" id="JACEIK010000402">
    <property type="protein sequence ID" value="MCD7456420.1"/>
    <property type="molecule type" value="Genomic_DNA"/>
</dbReference>
<name>A0ABS8SC76_DATST</name>
<keyword evidence="2" id="KW-1185">Reference proteome</keyword>
<reference evidence="1 2" key="1">
    <citation type="journal article" date="2021" name="BMC Genomics">
        <title>Datura genome reveals duplications of psychoactive alkaloid biosynthetic genes and high mutation rate following tissue culture.</title>
        <authorList>
            <person name="Rajewski A."/>
            <person name="Carter-House D."/>
            <person name="Stajich J."/>
            <person name="Litt A."/>
        </authorList>
    </citation>
    <scope>NUCLEOTIDE SEQUENCE [LARGE SCALE GENOMIC DNA]</scope>
    <source>
        <strain evidence="1">AR-01</strain>
    </source>
</reference>
<evidence type="ECO:0008006" key="3">
    <source>
        <dbReference type="Google" id="ProtNLM"/>
    </source>
</evidence>
<organism evidence="1 2">
    <name type="scientific">Datura stramonium</name>
    <name type="common">Jimsonweed</name>
    <name type="synonym">Common thornapple</name>
    <dbReference type="NCBI Taxonomy" id="4076"/>
    <lineage>
        <taxon>Eukaryota</taxon>
        <taxon>Viridiplantae</taxon>
        <taxon>Streptophyta</taxon>
        <taxon>Embryophyta</taxon>
        <taxon>Tracheophyta</taxon>
        <taxon>Spermatophyta</taxon>
        <taxon>Magnoliopsida</taxon>
        <taxon>eudicotyledons</taxon>
        <taxon>Gunneridae</taxon>
        <taxon>Pentapetalae</taxon>
        <taxon>asterids</taxon>
        <taxon>lamiids</taxon>
        <taxon>Solanales</taxon>
        <taxon>Solanaceae</taxon>
        <taxon>Solanoideae</taxon>
        <taxon>Datureae</taxon>
        <taxon>Datura</taxon>
    </lineage>
</organism>
<dbReference type="InterPro" id="IPR029045">
    <property type="entry name" value="ClpP/crotonase-like_dom_sf"/>
</dbReference>
<protein>
    <recommendedName>
        <fullName evidence="3">ATP-dependent Clp protease proteolytic subunit</fullName>
    </recommendedName>
</protein>
<evidence type="ECO:0000313" key="2">
    <source>
        <dbReference type="Proteomes" id="UP000823775"/>
    </source>
</evidence>
<accession>A0ABS8SC76</accession>
<dbReference type="InterPro" id="IPR023562">
    <property type="entry name" value="ClpP/TepA"/>
</dbReference>
<dbReference type="Pfam" id="PF00574">
    <property type="entry name" value="CLP_protease"/>
    <property type="match status" value="1"/>
</dbReference>